<evidence type="ECO:0000256" key="5">
    <source>
        <dbReference type="ARBA" id="ARBA00023136"/>
    </source>
</evidence>
<proteinExistence type="inferred from homology"/>
<dbReference type="GO" id="GO:0048309">
    <property type="term" value="P:endoplasmic reticulum inheritance"/>
    <property type="evidence" value="ECO:0007669"/>
    <property type="project" value="EnsemblFungi"/>
</dbReference>
<accession>A0A261Y2F2</accession>
<dbReference type="AlphaFoldDB" id="A0A261Y2F2"/>
<evidence type="ECO:0000313" key="8">
    <source>
        <dbReference type="Proteomes" id="UP000242875"/>
    </source>
</evidence>
<dbReference type="InterPro" id="IPR004345">
    <property type="entry name" value="TB2_DP1_HVA22"/>
</dbReference>
<dbReference type="GO" id="GO:0007033">
    <property type="term" value="P:vacuole organization"/>
    <property type="evidence" value="ECO:0007669"/>
    <property type="project" value="EnsemblFungi"/>
</dbReference>
<evidence type="ECO:0000256" key="6">
    <source>
        <dbReference type="RuleBase" id="RU362006"/>
    </source>
</evidence>
<evidence type="ECO:0000256" key="1">
    <source>
        <dbReference type="ARBA" id="ARBA00004141"/>
    </source>
</evidence>
<dbReference type="GO" id="GO:0051292">
    <property type="term" value="P:nuclear pore complex assembly"/>
    <property type="evidence" value="ECO:0007669"/>
    <property type="project" value="EnsemblFungi"/>
</dbReference>
<dbReference type="EMBL" id="MVBO01000030">
    <property type="protein sequence ID" value="OZJ04773.1"/>
    <property type="molecule type" value="Genomic_DNA"/>
</dbReference>
<dbReference type="GO" id="GO:0071782">
    <property type="term" value="C:endoplasmic reticulum tubular network"/>
    <property type="evidence" value="ECO:0007669"/>
    <property type="project" value="EnsemblFungi"/>
</dbReference>
<keyword evidence="4 6" id="KW-1133">Transmembrane helix</keyword>
<evidence type="ECO:0000256" key="2">
    <source>
        <dbReference type="ARBA" id="ARBA00008573"/>
    </source>
</evidence>
<keyword evidence="5 6" id="KW-0472">Membrane</keyword>
<name>A0A261Y2F2_9FUNG</name>
<sequence>MATVSGRPNLTPNTRVPEAVTNNIGYYHAQLDKHLSQHGFLRDLEARTKVPKTTLVLIAAGLILLFIFFNIGAGLVTNILGWGYPAWASFRAIETPNKIDDTQWLVYWTVFGFINVLEYFVDTIVHWFPFWFIFKTLLILYLILPQTRGAEYLYLQFLRPVLLRGTGPVVNDGSLRNKINTRL</sequence>
<dbReference type="OrthoDB" id="10009287at2759"/>
<organism evidence="7 8">
    <name type="scientific">Bifiguratus adelaidae</name>
    <dbReference type="NCBI Taxonomy" id="1938954"/>
    <lineage>
        <taxon>Eukaryota</taxon>
        <taxon>Fungi</taxon>
        <taxon>Fungi incertae sedis</taxon>
        <taxon>Mucoromycota</taxon>
        <taxon>Mucoromycotina</taxon>
        <taxon>Endogonomycetes</taxon>
        <taxon>Endogonales</taxon>
        <taxon>Endogonales incertae sedis</taxon>
        <taxon>Bifiguratus</taxon>
    </lineage>
</organism>
<comment type="caution">
    <text evidence="7">The sequence shown here is derived from an EMBL/GenBank/DDBJ whole genome shotgun (WGS) entry which is preliminary data.</text>
</comment>
<dbReference type="Proteomes" id="UP000242875">
    <property type="component" value="Unassembled WGS sequence"/>
</dbReference>
<dbReference type="GO" id="GO:0016192">
    <property type="term" value="P:vesicle-mediated transport"/>
    <property type="evidence" value="ECO:0007669"/>
    <property type="project" value="EnsemblFungi"/>
</dbReference>
<evidence type="ECO:0000256" key="4">
    <source>
        <dbReference type="ARBA" id="ARBA00022989"/>
    </source>
</evidence>
<dbReference type="PANTHER" id="PTHR12300:SF161">
    <property type="entry name" value="RECEPTOR EXPRESSION-ENHANCING PROTEIN"/>
    <property type="match status" value="1"/>
</dbReference>
<feature type="transmembrane region" description="Helical" evidence="6">
    <location>
        <begin position="55"/>
        <end position="83"/>
    </location>
</feature>
<dbReference type="GO" id="GO:0071786">
    <property type="term" value="P:endoplasmic reticulum tubular network organization"/>
    <property type="evidence" value="ECO:0007669"/>
    <property type="project" value="EnsemblFungi"/>
</dbReference>
<feature type="transmembrane region" description="Helical" evidence="6">
    <location>
        <begin position="127"/>
        <end position="144"/>
    </location>
</feature>
<comment type="similarity">
    <text evidence="2 6">Belongs to the DP1 family.</text>
</comment>
<keyword evidence="3 6" id="KW-0812">Transmembrane</keyword>
<keyword evidence="8" id="KW-1185">Reference proteome</keyword>
<evidence type="ECO:0000313" key="7">
    <source>
        <dbReference type="EMBL" id="OZJ04773.1"/>
    </source>
</evidence>
<comment type="caution">
    <text evidence="6">Lacks conserved residue(s) required for the propagation of feature annotation.</text>
</comment>
<dbReference type="Pfam" id="PF03134">
    <property type="entry name" value="TB2_DP1_HVA22"/>
    <property type="match status" value="1"/>
</dbReference>
<dbReference type="GO" id="GO:0032581">
    <property type="term" value="P:ER-dependent peroxisome organization"/>
    <property type="evidence" value="ECO:0007669"/>
    <property type="project" value="EnsemblFungi"/>
</dbReference>
<dbReference type="GO" id="GO:0016020">
    <property type="term" value="C:membrane"/>
    <property type="evidence" value="ECO:0007669"/>
    <property type="project" value="UniProtKB-SubCell"/>
</dbReference>
<gene>
    <name evidence="7" type="ORF">BZG36_01864</name>
</gene>
<comment type="subcellular location">
    <subcellularLocation>
        <location evidence="1 6">Membrane</location>
        <topology evidence="1 6">Multi-pass membrane protein</topology>
    </subcellularLocation>
</comment>
<reference evidence="7 8" key="1">
    <citation type="journal article" date="2017" name="Mycologia">
        <title>Bifiguratus adelaidae, gen. et sp. nov., a new member of Mucoromycotina in endophytic and soil-dwelling habitats.</title>
        <authorList>
            <person name="Torres-Cruz T.J."/>
            <person name="Billingsley Tobias T.L."/>
            <person name="Almatruk M."/>
            <person name="Hesse C."/>
            <person name="Kuske C.R."/>
            <person name="Desiro A."/>
            <person name="Benucci G.M."/>
            <person name="Bonito G."/>
            <person name="Stajich J.E."/>
            <person name="Dunlap C."/>
            <person name="Arnold A.E."/>
            <person name="Porras-Alfaro A."/>
        </authorList>
    </citation>
    <scope>NUCLEOTIDE SEQUENCE [LARGE SCALE GENOMIC DNA]</scope>
    <source>
        <strain evidence="7 8">AZ0501</strain>
    </source>
</reference>
<protein>
    <recommendedName>
        <fullName evidence="6">Protein YOP1</fullName>
    </recommendedName>
</protein>
<evidence type="ECO:0000256" key="3">
    <source>
        <dbReference type="ARBA" id="ARBA00022692"/>
    </source>
</evidence>
<dbReference type="PANTHER" id="PTHR12300">
    <property type="entry name" value="HVA22-LIKE PROTEINS"/>
    <property type="match status" value="1"/>
</dbReference>
<dbReference type="GO" id="GO:0034976">
    <property type="term" value="P:response to endoplasmic reticulum stress"/>
    <property type="evidence" value="ECO:0007669"/>
    <property type="project" value="EnsemblFungi"/>
</dbReference>